<dbReference type="EMBL" id="JAAGLI010000381">
    <property type="protein sequence ID" value="NEA23894.1"/>
    <property type="molecule type" value="Genomic_DNA"/>
</dbReference>
<comment type="caution">
    <text evidence="3">The sequence shown here is derived from an EMBL/GenBank/DDBJ whole genome shotgun (WGS) entry which is preliminary data.</text>
</comment>
<gene>
    <name evidence="3" type="ORF">G3I70_15565</name>
</gene>
<proteinExistence type="predicted"/>
<reference evidence="3 4" key="1">
    <citation type="submission" date="2020-01" db="EMBL/GenBank/DDBJ databases">
        <title>Insect and environment-associated Actinomycetes.</title>
        <authorList>
            <person name="Currrie C."/>
            <person name="Chevrette M."/>
            <person name="Carlson C."/>
            <person name="Stubbendieck R."/>
            <person name="Wendt-Pienkowski E."/>
        </authorList>
    </citation>
    <scope>NUCLEOTIDE SEQUENCE [LARGE SCALE GENOMIC DNA]</scope>
    <source>
        <strain evidence="3 4">SID10258</strain>
    </source>
</reference>
<feature type="transmembrane region" description="Helical" evidence="2">
    <location>
        <begin position="47"/>
        <end position="68"/>
    </location>
</feature>
<keyword evidence="2" id="KW-0812">Transmembrane</keyword>
<accession>A0A6L9QIK9</accession>
<evidence type="ECO:0000313" key="3">
    <source>
        <dbReference type="EMBL" id="NEA23894.1"/>
    </source>
</evidence>
<evidence type="ECO:0000256" key="2">
    <source>
        <dbReference type="SAM" id="Phobius"/>
    </source>
</evidence>
<name>A0A6L9QIK9_9ACTN</name>
<sequence length="300" mass="32480">MLRKRLLIAIILLLIALAVISIAIGLQLLPEGANARKGGKSELDNAVYNIAAAFTILTTVGTAILIRIKLRKEWVGARAEEEAAARIRLVNAEQAFVGNFDMRVPQPPATQHPLFIPEDAEGFRRDLRDEQDARPPDPLSLTALWEVTHSRLDYYHQIATGQADRSFRNAQRAMSIGFGLMVVFAALAAFLSRNAVASVVAGSLGAVSAGFAAYISRTFVRSQESAATHLRSYFNQPLEFSRYLAAERMLNSLKDVPADQRGEITQKLLLSLFSVSPPAPEGAADKPGASKPDAASDGAK</sequence>
<dbReference type="AlphaFoldDB" id="A0A6L9QIK9"/>
<feature type="region of interest" description="Disordered" evidence="1">
    <location>
        <begin position="278"/>
        <end position="300"/>
    </location>
</feature>
<protein>
    <submittedName>
        <fullName evidence="3">Uncharacterized protein</fullName>
    </submittedName>
</protein>
<keyword evidence="2" id="KW-0472">Membrane</keyword>
<evidence type="ECO:0000313" key="4">
    <source>
        <dbReference type="Proteomes" id="UP000475532"/>
    </source>
</evidence>
<feature type="transmembrane region" description="Helical" evidence="2">
    <location>
        <begin position="197"/>
        <end position="215"/>
    </location>
</feature>
<keyword evidence="2" id="KW-1133">Transmembrane helix</keyword>
<feature type="transmembrane region" description="Helical" evidence="2">
    <location>
        <begin position="173"/>
        <end position="191"/>
    </location>
</feature>
<organism evidence="3 4">
    <name type="scientific">Actinomadura bangladeshensis</name>
    <dbReference type="NCBI Taxonomy" id="453573"/>
    <lineage>
        <taxon>Bacteria</taxon>
        <taxon>Bacillati</taxon>
        <taxon>Actinomycetota</taxon>
        <taxon>Actinomycetes</taxon>
        <taxon>Streptosporangiales</taxon>
        <taxon>Thermomonosporaceae</taxon>
        <taxon>Actinomadura</taxon>
    </lineage>
</organism>
<evidence type="ECO:0000256" key="1">
    <source>
        <dbReference type="SAM" id="MobiDB-lite"/>
    </source>
</evidence>
<dbReference type="Proteomes" id="UP000475532">
    <property type="component" value="Unassembled WGS sequence"/>
</dbReference>
<dbReference type="RefSeq" id="WP_163056681.1">
    <property type="nucleotide sequence ID" value="NZ_JAAGLI010000381.1"/>
</dbReference>